<dbReference type="RefSeq" id="WP_343165787.1">
    <property type="nucleotide sequence ID" value="NZ_JBHRSV010000023.1"/>
</dbReference>
<feature type="transmembrane region" description="Helical" evidence="1">
    <location>
        <begin position="78"/>
        <end position="98"/>
    </location>
</feature>
<accession>A0ABV6ZZ08</accession>
<proteinExistence type="predicted"/>
<reference evidence="3" key="1">
    <citation type="journal article" date="2019" name="Int. J. Syst. Evol. Microbiol.">
        <title>The Global Catalogue of Microorganisms (GCM) 10K type strain sequencing project: providing services to taxonomists for standard genome sequencing and annotation.</title>
        <authorList>
            <consortium name="The Broad Institute Genomics Platform"/>
            <consortium name="The Broad Institute Genome Sequencing Center for Infectious Disease"/>
            <person name="Wu L."/>
            <person name="Ma J."/>
        </authorList>
    </citation>
    <scope>NUCLEOTIDE SEQUENCE [LARGE SCALE GENOMIC DNA]</scope>
    <source>
        <strain evidence="3">KCTC 52487</strain>
    </source>
</reference>
<keyword evidence="3" id="KW-1185">Reference proteome</keyword>
<feature type="transmembrane region" description="Helical" evidence="1">
    <location>
        <begin position="110"/>
        <end position="129"/>
    </location>
</feature>
<sequence>MFRNKAALARFAITLWPCSAAAILFLWQPDSTTGAFINRAAWFAAAGVWWALSRFLLTPFLARHSDDEARLWRTAEATLLNGAFLYGVPMAVAVNVIFLGLSEMPANDAIFILPNTAFALIFGAGGAYLGRDLRKTFPDGQPKTERRQIEPPADIPLSAIPASVKVFAAINLLFAELYLLIPLAAAFVLPLLLDAWQEHLVAVLVASTLLCQLTLWLPGRWLRRRPEWAQVQDAYFGTRLRAIAFAIIAAGIPVIGAAIWIAIHGLEPLGLSPGVGWSVLGGSLLVSYLGFVSSRANWAASKDPMTRQP</sequence>
<feature type="transmembrane region" description="Helical" evidence="1">
    <location>
        <begin position="166"/>
        <end position="193"/>
    </location>
</feature>
<dbReference type="Proteomes" id="UP001595379">
    <property type="component" value="Unassembled WGS sequence"/>
</dbReference>
<evidence type="ECO:0000313" key="2">
    <source>
        <dbReference type="EMBL" id="MFC2926751.1"/>
    </source>
</evidence>
<keyword evidence="1" id="KW-0812">Transmembrane</keyword>
<dbReference type="EMBL" id="JBHRSV010000023">
    <property type="protein sequence ID" value="MFC2926751.1"/>
    <property type="molecule type" value="Genomic_DNA"/>
</dbReference>
<evidence type="ECO:0000313" key="3">
    <source>
        <dbReference type="Proteomes" id="UP001595379"/>
    </source>
</evidence>
<organism evidence="2 3">
    <name type="scientific">Hyphobacterium vulgare</name>
    <dbReference type="NCBI Taxonomy" id="1736751"/>
    <lineage>
        <taxon>Bacteria</taxon>
        <taxon>Pseudomonadati</taxon>
        <taxon>Pseudomonadota</taxon>
        <taxon>Alphaproteobacteria</taxon>
        <taxon>Maricaulales</taxon>
        <taxon>Maricaulaceae</taxon>
        <taxon>Hyphobacterium</taxon>
    </lineage>
</organism>
<evidence type="ECO:0000256" key="1">
    <source>
        <dbReference type="SAM" id="Phobius"/>
    </source>
</evidence>
<protein>
    <submittedName>
        <fullName evidence="2">Uncharacterized protein</fullName>
    </submittedName>
</protein>
<comment type="caution">
    <text evidence="2">The sequence shown here is derived from an EMBL/GenBank/DDBJ whole genome shotgun (WGS) entry which is preliminary data.</text>
</comment>
<feature type="transmembrane region" description="Helical" evidence="1">
    <location>
        <begin position="275"/>
        <end position="292"/>
    </location>
</feature>
<feature type="transmembrane region" description="Helical" evidence="1">
    <location>
        <begin position="240"/>
        <end position="263"/>
    </location>
</feature>
<feature type="transmembrane region" description="Helical" evidence="1">
    <location>
        <begin position="36"/>
        <end position="57"/>
    </location>
</feature>
<gene>
    <name evidence="2" type="ORF">ACFOOR_11600</name>
</gene>
<name>A0ABV6ZZ08_9PROT</name>
<feature type="transmembrane region" description="Helical" evidence="1">
    <location>
        <begin position="199"/>
        <end position="219"/>
    </location>
</feature>
<keyword evidence="1" id="KW-0472">Membrane</keyword>
<keyword evidence="1" id="KW-1133">Transmembrane helix</keyword>